<dbReference type="GO" id="GO:0005840">
    <property type="term" value="C:ribosome"/>
    <property type="evidence" value="ECO:0007669"/>
    <property type="project" value="UniProtKB-KW"/>
</dbReference>
<dbReference type="InterPro" id="IPR000182">
    <property type="entry name" value="GNAT_dom"/>
</dbReference>
<keyword evidence="2" id="KW-0808">Transferase</keyword>
<dbReference type="InterPro" id="IPR016181">
    <property type="entry name" value="Acyl_CoA_acyltransferase"/>
</dbReference>
<accession>L0A530</accession>
<reference evidence="3" key="1">
    <citation type="submission" date="2012-03" db="EMBL/GenBank/DDBJ databases">
        <title>Complete sequence of chromosome of Deinococcus peraridilitoris DSM 19664.</title>
        <authorList>
            <person name="Lucas S."/>
            <person name="Copeland A."/>
            <person name="Lapidus A."/>
            <person name="Glavina del Rio T."/>
            <person name="Dalin E."/>
            <person name="Tice H."/>
            <person name="Bruce D."/>
            <person name="Goodwin L."/>
            <person name="Pitluck S."/>
            <person name="Peters L."/>
            <person name="Mikhailova N."/>
            <person name="Lu M."/>
            <person name="Kyrpides N."/>
            <person name="Mavromatis K."/>
            <person name="Ivanova N."/>
            <person name="Brettin T."/>
            <person name="Detter J.C."/>
            <person name="Han C."/>
            <person name="Larimer F."/>
            <person name="Land M."/>
            <person name="Hauser L."/>
            <person name="Markowitz V."/>
            <person name="Cheng J.-F."/>
            <person name="Hugenholtz P."/>
            <person name="Woyke T."/>
            <person name="Wu D."/>
            <person name="Pukall R."/>
            <person name="Steenblock K."/>
            <person name="Brambilla E."/>
            <person name="Klenk H.-P."/>
            <person name="Eisen J.A."/>
        </authorList>
    </citation>
    <scope>NUCLEOTIDE SEQUENCE [LARGE SCALE GENOMIC DNA]</scope>
    <source>
        <strain evidence="3">DSM 19664 / LMG 22246 / CIP 109416 / KR-200</strain>
    </source>
</reference>
<sequence length="183" mass="21508">MSVVARWGRVSLKVLVDLSPREWRRFYAYFKDREIADWNGVKPIRIPEWLFQRIMLDEERAGERFGFGIYNEVGRFIGSVELYELRPPAPSRPREGTLGIMIGERDLWGQGYGRDAVRALLHWAFEVHTPPFVSVRLRTFAHNKRAQRAFLAAGFREEGRETQRDRIDVLMRIQRDDWLAGTS</sequence>
<dbReference type="AlphaFoldDB" id="L0A530"/>
<keyword evidence="2" id="KW-0689">Ribosomal protein</keyword>
<dbReference type="SUPFAM" id="SSF55729">
    <property type="entry name" value="Acyl-CoA N-acyltransferases (Nat)"/>
    <property type="match status" value="1"/>
</dbReference>
<keyword evidence="2" id="KW-0687">Ribonucleoprotein</keyword>
<dbReference type="PATRIC" id="fig|937777.3.peg.3556"/>
<protein>
    <submittedName>
        <fullName evidence="2">Acetyltransferase, ribosomal protein N-acetylase</fullName>
    </submittedName>
</protein>
<proteinExistence type="predicted"/>
<name>L0A530_DEIPD</name>
<evidence type="ECO:0000313" key="2">
    <source>
        <dbReference type="EMBL" id="AFZ68976.1"/>
    </source>
</evidence>
<dbReference type="EMBL" id="CP003382">
    <property type="protein sequence ID" value="AFZ68976.1"/>
    <property type="molecule type" value="Genomic_DNA"/>
</dbReference>
<organism evidence="2 3">
    <name type="scientific">Deinococcus peraridilitoris (strain DSM 19664 / LMG 22246 / CIP 109416 / KR-200)</name>
    <dbReference type="NCBI Taxonomy" id="937777"/>
    <lineage>
        <taxon>Bacteria</taxon>
        <taxon>Thermotogati</taxon>
        <taxon>Deinococcota</taxon>
        <taxon>Deinococci</taxon>
        <taxon>Deinococcales</taxon>
        <taxon>Deinococcaceae</taxon>
        <taxon>Deinococcus</taxon>
    </lineage>
</organism>
<evidence type="ECO:0000259" key="1">
    <source>
        <dbReference type="PROSITE" id="PS51186"/>
    </source>
</evidence>
<gene>
    <name evidence="2" type="ordered locus">Deipe_3546</name>
</gene>
<dbReference type="GO" id="GO:0016747">
    <property type="term" value="F:acyltransferase activity, transferring groups other than amino-acyl groups"/>
    <property type="evidence" value="ECO:0007669"/>
    <property type="project" value="InterPro"/>
</dbReference>
<dbReference type="PROSITE" id="PS51186">
    <property type="entry name" value="GNAT"/>
    <property type="match status" value="1"/>
</dbReference>
<dbReference type="eggNOG" id="COG1670">
    <property type="taxonomic scope" value="Bacteria"/>
</dbReference>
<dbReference type="RefSeq" id="WP_015237272.1">
    <property type="nucleotide sequence ID" value="NC_019793.1"/>
</dbReference>
<feature type="domain" description="N-acetyltransferase" evidence="1">
    <location>
        <begin position="28"/>
        <end position="176"/>
    </location>
</feature>
<dbReference type="Pfam" id="PF13302">
    <property type="entry name" value="Acetyltransf_3"/>
    <property type="match status" value="1"/>
</dbReference>
<evidence type="ECO:0000313" key="3">
    <source>
        <dbReference type="Proteomes" id="UP000010467"/>
    </source>
</evidence>
<dbReference type="PANTHER" id="PTHR43415:SF3">
    <property type="entry name" value="GNAT-FAMILY ACETYLTRANSFERASE"/>
    <property type="match status" value="1"/>
</dbReference>
<dbReference type="Gene3D" id="3.40.630.30">
    <property type="match status" value="1"/>
</dbReference>
<dbReference type="OrthoDB" id="9795206at2"/>
<keyword evidence="3" id="KW-1185">Reference proteome</keyword>
<dbReference type="HOGENOM" id="CLU_013985_3_2_0"/>
<dbReference type="PANTHER" id="PTHR43415">
    <property type="entry name" value="SPERMIDINE N(1)-ACETYLTRANSFERASE"/>
    <property type="match status" value="1"/>
</dbReference>
<dbReference type="KEGG" id="dpd:Deipe_3546"/>
<dbReference type="Proteomes" id="UP000010467">
    <property type="component" value="Chromosome"/>
</dbReference>
<dbReference type="STRING" id="937777.Deipe_3546"/>